<dbReference type="Pfam" id="PF13280">
    <property type="entry name" value="WYL"/>
    <property type="match status" value="1"/>
</dbReference>
<dbReference type="InterPro" id="IPR051534">
    <property type="entry name" value="CBASS_pafABC_assoc_protein"/>
</dbReference>
<dbReference type="SUPFAM" id="SSF46785">
    <property type="entry name" value="Winged helix' DNA-binding domain"/>
    <property type="match status" value="1"/>
</dbReference>
<dbReference type="PATRIC" id="fig|1675527.3.peg.233"/>
<keyword evidence="4" id="KW-1185">Reference proteome</keyword>
<reference evidence="3 4" key="1">
    <citation type="submission" date="2015-06" db="EMBL/GenBank/DDBJ databases">
        <title>Draft genome sequence of an Alphaproteobacteria species associated to the Mediterranean sponge Oscarella lobularis.</title>
        <authorList>
            <person name="Jourda C."/>
            <person name="Santini S."/>
            <person name="Claverie J.-M."/>
        </authorList>
    </citation>
    <scope>NUCLEOTIDE SEQUENCE [LARGE SCALE GENOMIC DNA]</scope>
    <source>
        <strain evidence="3">IGS</strain>
    </source>
</reference>
<feature type="domain" description="Helix-turn-helix type 11" evidence="1">
    <location>
        <begin position="6"/>
        <end position="59"/>
    </location>
</feature>
<gene>
    <name evidence="3" type="ORF">AIOL_000195</name>
</gene>
<dbReference type="PROSITE" id="PS52050">
    <property type="entry name" value="WYL"/>
    <property type="match status" value="1"/>
</dbReference>
<evidence type="ECO:0000259" key="1">
    <source>
        <dbReference type="Pfam" id="PF08279"/>
    </source>
</evidence>
<organism evidence="3 4">
    <name type="scientific">Candidatus Rhodobacter oscarellae</name>
    <dbReference type="NCBI Taxonomy" id="1675527"/>
    <lineage>
        <taxon>Bacteria</taxon>
        <taxon>Pseudomonadati</taxon>
        <taxon>Pseudomonadota</taxon>
        <taxon>Alphaproteobacteria</taxon>
        <taxon>Rhodobacterales</taxon>
        <taxon>Rhodobacter group</taxon>
        <taxon>Rhodobacter</taxon>
    </lineage>
</organism>
<protein>
    <submittedName>
        <fullName evidence="3">Transcriptional regulator, DeoR family</fullName>
    </submittedName>
</protein>
<name>A0A0J9EB88_9RHOB</name>
<accession>A0A0J9EB88</accession>
<dbReference type="Proteomes" id="UP000037178">
    <property type="component" value="Unassembled WGS sequence"/>
</dbReference>
<evidence type="ECO:0000313" key="4">
    <source>
        <dbReference type="Proteomes" id="UP000037178"/>
    </source>
</evidence>
<proteinExistence type="predicted"/>
<dbReference type="Pfam" id="PF08279">
    <property type="entry name" value="HTH_11"/>
    <property type="match status" value="1"/>
</dbReference>
<dbReference type="InterPro" id="IPR036390">
    <property type="entry name" value="WH_DNA-bd_sf"/>
</dbReference>
<dbReference type="InterPro" id="IPR026881">
    <property type="entry name" value="WYL_dom"/>
</dbReference>
<evidence type="ECO:0000313" key="3">
    <source>
        <dbReference type="EMBL" id="KMW60045.1"/>
    </source>
</evidence>
<dbReference type="PANTHER" id="PTHR34580">
    <property type="match status" value="1"/>
</dbReference>
<sequence length="230" mass="26620">MPRTNRLFEIIQILRARDRPVRADDLAVQMEVSVRTIYRDMAALQAMGTPIEGEAGIGYMMRRGYDLPPLNFDTEEIEALRVGLSMLARTGDSSLRKAAKRIREKVDALHGQADWLQVAPWGVPFDDAQLGGVPKADLRAAIREERKIRILYRSEDEAETRRTIRPIALVYHLEAAMLAAWCELRGGFRHFRTDRIYDWDFLQEDFRGQGHALRDLWKDKERWSADEPIQ</sequence>
<evidence type="ECO:0000259" key="2">
    <source>
        <dbReference type="Pfam" id="PF13280"/>
    </source>
</evidence>
<dbReference type="EMBL" id="LFTY01000001">
    <property type="protein sequence ID" value="KMW60045.1"/>
    <property type="molecule type" value="Genomic_DNA"/>
</dbReference>
<comment type="caution">
    <text evidence="3">The sequence shown here is derived from an EMBL/GenBank/DDBJ whole genome shotgun (WGS) entry which is preliminary data.</text>
</comment>
<dbReference type="Gene3D" id="1.10.10.10">
    <property type="entry name" value="Winged helix-like DNA-binding domain superfamily/Winged helix DNA-binding domain"/>
    <property type="match status" value="1"/>
</dbReference>
<dbReference type="PANTHER" id="PTHR34580:SF3">
    <property type="entry name" value="PROTEIN PAFB"/>
    <property type="match status" value="1"/>
</dbReference>
<dbReference type="InterPro" id="IPR013196">
    <property type="entry name" value="HTH_11"/>
</dbReference>
<dbReference type="InterPro" id="IPR036388">
    <property type="entry name" value="WH-like_DNA-bd_sf"/>
</dbReference>
<dbReference type="STRING" id="1675527.AIOL_000195"/>
<dbReference type="AlphaFoldDB" id="A0A0J9EB88"/>
<feature type="domain" description="WYL" evidence="2">
    <location>
        <begin position="137"/>
        <end position="198"/>
    </location>
</feature>
<dbReference type="OrthoDB" id="9807255at2"/>
<dbReference type="RefSeq" id="WP_049641176.1">
    <property type="nucleotide sequence ID" value="NZ_LFTY01000001.1"/>
</dbReference>